<accession>A0A135SCK2</accession>
<name>A0A135SCK2_9PEZI</name>
<sequence>MADPLPSSVVAAVNKRPQMEASVPYEVFLHVVEQLIDMAKSNDPKAWSLAYNHSLAAKLVLNDVNIFEDKRQSVTYKRHQKLRLVLQINQQSRRMTEKTFTRLPFMVATPDGLSRQLCPVKAYVPVTDEFVPFFTSLEEGREAEQSIYNQAVLLPSASGYALLSRVEKIFLLRLRYLITANEESLSTLIRLPNLKSITVNVGRFGKLRNRMEPGLHEVDPKKFPRLAQFCTEDSEALRTLWAGHLEARGVKLFGVIDNDQRPIMELHPSRDKIMITYIQPYADEAVEELIERMKQALESLAM</sequence>
<proteinExistence type="predicted"/>
<protein>
    <submittedName>
        <fullName evidence="1">Uncharacterized protein</fullName>
    </submittedName>
</protein>
<dbReference type="AlphaFoldDB" id="A0A135SCK2"/>
<comment type="caution">
    <text evidence="1">The sequence shown here is derived from an EMBL/GenBank/DDBJ whole genome shotgun (WGS) entry which is preliminary data.</text>
</comment>
<evidence type="ECO:0000313" key="2">
    <source>
        <dbReference type="Proteomes" id="UP000070054"/>
    </source>
</evidence>
<keyword evidence="2" id="KW-1185">Reference proteome</keyword>
<dbReference type="EMBL" id="JEMN01001553">
    <property type="protein sequence ID" value="KXH33643.1"/>
    <property type="molecule type" value="Genomic_DNA"/>
</dbReference>
<dbReference type="Proteomes" id="UP000070054">
    <property type="component" value="Unassembled WGS sequence"/>
</dbReference>
<organism evidence="1 2">
    <name type="scientific">Colletotrichum nymphaeae SA-01</name>
    <dbReference type="NCBI Taxonomy" id="1460502"/>
    <lineage>
        <taxon>Eukaryota</taxon>
        <taxon>Fungi</taxon>
        <taxon>Dikarya</taxon>
        <taxon>Ascomycota</taxon>
        <taxon>Pezizomycotina</taxon>
        <taxon>Sordariomycetes</taxon>
        <taxon>Hypocreomycetidae</taxon>
        <taxon>Glomerellales</taxon>
        <taxon>Glomerellaceae</taxon>
        <taxon>Colletotrichum</taxon>
        <taxon>Colletotrichum acutatum species complex</taxon>
    </lineage>
</organism>
<evidence type="ECO:0000313" key="1">
    <source>
        <dbReference type="EMBL" id="KXH33643.1"/>
    </source>
</evidence>
<reference evidence="1 2" key="1">
    <citation type="submission" date="2014-02" db="EMBL/GenBank/DDBJ databases">
        <title>The genome sequence of Colletotrichum nymphaeae SA-01.</title>
        <authorList>
            <person name="Baroncelli R."/>
            <person name="Thon M.R."/>
        </authorList>
    </citation>
    <scope>NUCLEOTIDE SEQUENCE [LARGE SCALE GENOMIC DNA]</scope>
    <source>
        <strain evidence="1 2">SA-01</strain>
    </source>
</reference>
<dbReference type="OrthoDB" id="4806033at2759"/>
<gene>
    <name evidence="1" type="ORF">CNYM01_07446</name>
</gene>